<keyword evidence="3" id="KW-1185">Reference proteome</keyword>
<name>A0AAE0KK39_9PEZI</name>
<dbReference type="EMBL" id="JAULSW010000006">
    <property type="protein sequence ID" value="KAK3377491.1"/>
    <property type="molecule type" value="Genomic_DNA"/>
</dbReference>
<feature type="compositionally biased region" description="Low complexity" evidence="1">
    <location>
        <begin position="177"/>
        <end position="202"/>
    </location>
</feature>
<protein>
    <submittedName>
        <fullName evidence="2">Uncharacterized protein</fullName>
    </submittedName>
</protein>
<feature type="compositionally biased region" description="Polar residues" evidence="1">
    <location>
        <begin position="204"/>
        <end position="216"/>
    </location>
</feature>
<dbReference type="AlphaFoldDB" id="A0AAE0KK39"/>
<feature type="region of interest" description="Disordered" evidence="1">
    <location>
        <begin position="176"/>
        <end position="237"/>
    </location>
</feature>
<organism evidence="2 3">
    <name type="scientific">Podospora didyma</name>
    <dbReference type="NCBI Taxonomy" id="330526"/>
    <lineage>
        <taxon>Eukaryota</taxon>
        <taxon>Fungi</taxon>
        <taxon>Dikarya</taxon>
        <taxon>Ascomycota</taxon>
        <taxon>Pezizomycotina</taxon>
        <taxon>Sordariomycetes</taxon>
        <taxon>Sordariomycetidae</taxon>
        <taxon>Sordariales</taxon>
        <taxon>Podosporaceae</taxon>
        <taxon>Podospora</taxon>
    </lineage>
</organism>
<accession>A0AAE0KK39</accession>
<feature type="compositionally biased region" description="Low complexity" evidence="1">
    <location>
        <begin position="217"/>
        <end position="237"/>
    </location>
</feature>
<evidence type="ECO:0000256" key="1">
    <source>
        <dbReference type="SAM" id="MobiDB-lite"/>
    </source>
</evidence>
<dbReference type="Proteomes" id="UP001285441">
    <property type="component" value="Unassembled WGS sequence"/>
</dbReference>
<reference evidence="2" key="1">
    <citation type="journal article" date="2023" name="Mol. Phylogenet. Evol.">
        <title>Genome-scale phylogeny and comparative genomics of the fungal order Sordariales.</title>
        <authorList>
            <person name="Hensen N."/>
            <person name="Bonometti L."/>
            <person name="Westerberg I."/>
            <person name="Brannstrom I.O."/>
            <person name="Guillou S."/>
            <person name="Cros-Aarteil S."/>
            <person name="Calhoun S."/>
            <person name="Haridas S."/>
            <person name="Kuo A."/>
            <person name="Mondo S."/>
            <person name="Pangilinan J."/>
            <person name="Riley R."/>
            <person name="LaButti K."/>
            <person name="Andreopoulos B."/>
            <person name="Lipzen A."/>
            <person name="Chen C."/>
            <person name="Yan M."/>
            <person name="Daum C."/>
            <person name="Ng V."/>
            <person name="Clum A."/>
            <person name="Steindorff A."/>
            <person name="Ohm R.A."/>
            <person name="Martin F."/>
            <person name="Silar P."/>
            <person name="Natvig D.O."/>
            <person name="Lalanne C."/>
            <person name="Gautier V."/>
            <person name="Ament-Velasquez S.L."/>
            <person name="Kruys A."/>
            <person name="Hutchinson M.I."/>
            <person name="Powell A.J."/>
            <person name="Barry K."/>
            <person name="Miller A.N."/>
            <person name="Grigoriev I.V."/>
            <person name="Debuchy R."/>
            <person name="Gladieux P."/>
            <person name="Hiltunen Thoren M."/>
            <person name="Johannesson H."/>
        </authorList>
    </citation>
    <scope>NUCLEOTIDE SEQUENCE</scope>
    <source>
        <strain evidence="2">CBS 232.78</strain>
    </source>
</reference>
<evidence type="ECO:0000313" key="3">
    <source>
        <dbReference type="Proteomes" id="UP001285441"/>
    </source>
</evidence>
<proteinExistence type="predicted"/>
<evidence type="ECO:0000313" key="2">
    <source>
        <dbReference type="EMBL" id="KAK3377491.1"/>
    </source>
</evidence>
<feature type="region of interest" description="Disordered" evidence="1">
    <location>
        <begin position="129"/>
        <end position="153"/>
    </location>
</feature>
<comment type="caution">
    <text evidence="2">The sequence shown here is derived from an EMBL/GenBank/DDBJ whole genome shotgun (WGS) entry which is preliminary data.</text>
</comment>
<sequence length="263" mass="27618">MPTPTCIGSPTFNTVRNTGYEFSEWPKNLKGLVCKTPPFGRESNPRFAQCCSGTLYNITGPTDPTHPAYPMSCAQVCLISPANGADNDRYPYHFSEHFMCLSDGGTADDRGDGGFVACATLGLPDSWPTSYPNTPSGSWQTRQYSPPPGQIQTTVTKSSTVFTYWTHDFFQGLETETSSPTAAASTPRTSPSSSAATTTPSSDGKLSSSPTTQAPGSSTAGAANAAQTTATTTSSASKTAAPWSISSIAKSGLVGMMLLSCWR</sequence>
<gene>
    <name evidence="2" type="ORF">B0H63DRAFT_477290</name>
</gene>
<reference evidence="2" key="2">
    <citation type="submission" date="2023-06" db="EMBL/GenBank/DDBJ databases">
        <authorList>
            <consortium name="Lawrence Berkeley National Laboratory"/>
            <person name="Haridas S."/>
            <person name="Hensen N."/>
            <person name="Bonometti L."/>
            <person name="Westerberg I."/>
            <person name="Brannstrom I.O."/>
            <person name="Guillou S."/>
            <person name="Cros-Aarteil S."/>
            <person name="Calhoun S."/>
            <person name="Kuo A."/>
            <person name="Mondo S."/>
            <person name="Pangilinan J."/>
            <person name="Riley R."/>
            <person name="LaButti K."/>
            <person name="Andreopoulos B."/>
            <person name="Lipzen A."/>
            <person name="Chen C."/>
            <person name="Yanf M."/>
            <person name="Daum C."/>
            <person name="Ng V."/>
            <person name="Clum A."/>
            <person name="Steindorff A."/>
            <person name="Ohm R."/>
            <person name="Martin F."/>
            <person name="Silar P."/>
            <person name="Natvig D."/>
            <person name="Lalanne C."/>
            <person name="Gautier V."/>
            <person name="Ament-velasquez S.L."/>
            <person name="Kruys A."/>
            <person name="Hutchinson M.I."/>
            <person name="Powell A.J."/>
            <person name="Barry K."/>
            <person name="Miller A.N."/>
            <person name="Grigoriev I.V."/>
            <person name="Debuchy R."/>
            <person name="Gladieux P."/>
            <person name="Thoren M.H."/>
            <person name="Johannesson H."/>
        </authorList>
    </citation>
    <scope>NUCLEOTIDE SEQUENCE</scope>
    <source>
        <strain evidence="2">CBS 232.78</strain>
    </source>
</reference>